<keyword evidence="2" id="KW-0863">Zinc-finger</keyword>
<comment type="subcellular location">
    <subcellularLocation>
        <location evidence="2">Endoplasmic reticulum membrane</location>
        <topology evidence="2">Multi-pass membrane protein</topology>
    </subcellularLocation>
</comment>
<evidence type="ECO:0000256" key="3">
    <source>
        <dbReference type="SAM" id="MobiDB-lite"/>
    </source>
</evidence>
<name>K1RLD1_MAGGI</name>
<feature type="compositionally biased region" description="Polar residues" evidence="3">
    <location>
        <begin position="408"/>
        <end position="419"/>
    </location>
</feature>
<dbReference type="InParanoid" id="K1RLD1"/>
<proteinExistence type="inferred from homology"/>
<dbReference type="InterPro" id="IPR019273">
    <property type="entry name" value="Lunapark_Znf"/>
</dbReference>
<evidence type="ECO:0000256" key="1">
    <source>
        <dbReference type="ARBA" id="ARBA00009940"/>
    </source>
</evidence>
<keyword evidence="2" id="KW-0812">Transmembrane</keyword>
<organism evidence="5">
    <name type="scientific">Magallana gigas</name>
    <name type="common">Pacific oyster</name>
    <name type="synonym">Crassostrea gigas</name>
    <dbReference type="NCBI Taxonomy" id="29159"/>
    <lineage>
        <taxon>Eukaryota</taxon>
        <taxon>Metazoa</taxon>
        <taxon>Spiralia</taxon>
        <taxon>Lophotrochozoa</taxon>
        <taxon>Mollusca</taxon>
        <taxon>Bivalvia</taxon>
        <taxon>Autobranchia</taxon>
        <taxon>Pteriomorphia</taxon>
        <taxon>Ostreida</taxon>
        <taxon>Ostreoidea</taxon>
        <taxon>Ostreidae</taxon>
        <taxon>Magallana</taxon>
    </lineage>
</organism>
<comment type="similarity">
    <text evidence="1 2">Belongs to the lunapark family.</text>
</comment>
<dbReference type="PANTHER" id="PTHR22166">
    <property type="entry name" value="ENDOPLASMIC RETICULUM JUNCTION FORMATION PROTEIN LUNAPARK"/>
    <property type="match status" value="1"/>
</dbReference>
<dbReference type="EMBL" id="JH818676">
    <property type="protein sequence ID" value="EKC35111.1"/>
    <property type="molecule type" value="Genomic_DNA"/>
</dbReference>
<keyword evidence="2" id="KW-0256">Endoplasmic reticulum</keyword>
<dbReference type="HOGENOM" id="CLU_036951_1_1_1"/>
<comment type="function">
    <text evidence="2">Plays a role in determining ER morphology.</text>
</comment>
<dbReference type="GO" id="GO:1903373">
    <property type="term" value="P:positive regulation of endoplasmic reticulum tubular network organization"/>
    <property type="evidence" value="ECO:0007669"/>
    <property type="project" value="UniProtKB-UniRule"/>
</dbReference>
<dbReference type="InterPro" id="IPR040115">
    <property type="entry name" value="Lnp"/>
</dbReference>
<reference evidence="5" key="1">
    <citation type="journal article" date="2012" name="Nature">
        <title>The oyster genome reveals stress adaptation and complexity of shell formation.</title>
        <authorList>
            <person name="Zhang G."/>
            <person name="Fang X."/>
            <person name="Guo X."/>
            <person name="Li L."/>
            <person name="Luo R."/>
            <person name="Xu F."/>
            <person name="Yang P."/>
            <person name="Zhang L."/>
            <person name="Wang X."/>
            <person name="Qi H."/>
            <person name="Xiong Z."/>
            <person name="Que H."/>
            <person name="Xie Y."/>
            <person name="Holland P.W."/>
            <person name="Paps J."/>
            <person name="Zhu Y."/>
            <person name="Wu F."/>
            <person name="Chen Y."/>
            <person name="Wang J."/>
            <person name="Peng C."/>
            <person name="Meng J."/>
            <person name="Yang L."/>
            <person name="Liu J."/>
            <person name="Wen B."/>
            <person name="Zhang N."/>
            <person name="Huang Z."/>
            <person name="Zhu Q."/>
            <person name="Feng Y."/>
            <person name="Mount A."/>
            <person name="Hedgecock D."/>
            <person name="Xu Z."/>
            <person name="Liu Y."/>
            <person name="Domazet-Loso T."/>
            <person name="Du Y."/>
            <person name="Sun X."/>
            <person name="Zhang S."/>
            <person name="Liu B."/>
            <person name="Cheng P."/>
            <person name="Jiang X."/>
            <person name="Li J."/>
            <person name="Fan D."/>
            <person name="Wang W."/>
            <person name="Fu W."/>
            <person name="Wang T."/>
            <person name="Wang B."/>
            <person name="Zhang J."/>
            <person name="Peng Z."/>
            <person name="Li Y."/>
            <person name="Li N."/>
            <person name="Wang J."/>
            <person name="Chen M."/>
            <person name="He Y."/>
            <person name="Tan F."/>
            <person name="Song X."/>
            <person name="Zheng Q."/>
            <person name="Huang R."/>
            <person name="Yang H."/>
            <person name="Du X."/>
            <person name="Chen L."/>
            <person name="Yang M."/>
            <person name="Gaffney P.M."/>
            <person name="Wang S."/>
            <person name="Luo L."/>
            <person name="She Z."/>
            <person name="Ming Y."/>
            <person name="Huang W."/>
            <person name="Zhang S."/>
            <person name="Huang B."/>
            <person name="Zhang Y."/>
            <person name="Qu T."/>
            <person name="Ni P."/>
            <person name="Miao G."/>
            <person name="Wang J."/>
            <person name="Wang Q."/>
            <person name="Steinberg C.E."/>
            <person name="Wang H."/>
            <person name="Li N."/>
            <person name="Qian L."/>
            <person name="Zhang G."/>
            <person name="Li Y."/>
            <person name="Yang H."/>
            <person name="Liu X."/>
            <person name="Wang J."/>
            <person name="Yin Y."/>
            <person name="Wang J."/>
        </authorList>
    </citation>
    <scope>NUCLEOTIDE SEQUENCE [LARGE SCALE GENOMIC DNA]</scope>
    <source>
        <strain evidence="5">05x7-T-G4-1.051#20</strain>
    </source>
</reference>
<evidence type="ECO:0000313" key="5">
    <source>
        <dbReference type="EMBL" id="EKC35111.1"/>
    </source>
</evidence>
<gene>
    <name evidence="5" type="ORF">CGI_10015129</name>
</gene>
<keyword evidence="2" id="KW-1133">Transmembrane helix</keyword>
<feature type="transmembrane region" description="Helical" evidence="2">
    <location>
        <begin position="57"/>
        <end position="79"/>
    </location>
</feature>
<feature type="compositionally biased region" description="Polar residues" evidence="3">
    <location>
        <begin position="367"/>
        <end position="387"/>
    </location>
</feature>
<feature type="transmembrane region" description="Helical" evidence="2">
    <location>
        <begin position="12"/>
        <end position="36"/>
    </location>
</feature>
<comment type="caution">
    <text evidence="2">Lacks conserved residue(s) required for the propagation of feature annotation.</text>
</comment>
<dbReference type="GO" id="GO:0098826">
    <property type="term" value="C:endoplasmic reticulum tubular network membrane"/>
    <property type="evidence" value="ECO:0007669"/>
    <property type="project" value="UniProtKB-UniRule"/>
</dbReference>
<feature type="compositionally biased region" description="Acidic residues" evidence="3">
    <location>
        <begin position="344"/>
        <end position="364"/>
    </location>
</feature>
<feature type="region of interest" description="Disordered" evidence="3">
    <location>
        <begin position="236"/>
        <end position="262"/>
    </location>
</feature>
<keyword evidence="2" id="KW-0472">Membrane</keyword>
<dbReference type="GO" id="GO:0008270">
    <property type="term" value="F:zinc ion binding"/>
    <property type="evidence" value="ECO:0007669"/>
    <property type="project" value="UniProtKB-KW"/>
</dbReference>
<evidence type="ECO:0000256" key="2">
    <source>
        <dbReference type="RuleBase" id="RU367073"/>
    </source>
</evidence>
<dbReference type="PANTHER" id="PTHR22166:SF12">
    <property type="entry name" value="ENDOPLASMIC RETICULUM JUNCTION FORMATION PROTEIN LUNAPARK"/>
    <property type="match status" value="1"/>
</dbReference>
<accession>K1RLD1</accession>
<feature type="compositionally biased region" description="Acidic residues" evidence="3">
    <location>
        <begin position="391"/>
        <end position="405"/>
    </location>
</feature>
<feature type="region of interest" description="Disordered" evidence="3">
    <location>
        <begin position="188"/>
        <end position="222"/>
    </location>
</feature>
<feature type="domain" description="Lunapark zinc ribbon" evidence="4">
    <location>
        <begin position="266"/>
        <end position="315"/>
    </location>
</feature>
<evidence type="ECO:0000259" key="4">
    <source>
        <dbReference type="Pfam" id="PF10058"/>
    </source>
</evidence>
<dbReference type="Pfam" id="PF10058">
    <property type="entry name" value="Zn_ribbon_10"/>
    <property type="match status" value="1"/>
</dbReference>
<dbReference type="FunCoup" id="K1RLD1">
    <property type="interactions" value="1474"/>
</dbReference>
<dbReference type="AlphaFoldDB" id="K1RLD1"/>
<feature type="transmembrane region" description="Helical" evidence="2">
    <location>
        <begin position="91"/>
        <end position="109"/>
    </location>
</feature>
<feature type="region of interest" description="Disordered" evidence="3">
    <location>
        <begin position="321"/>
        <end position="439"/>
    </location>
</feature>
<keyword evidence="2" id="KW-0479">Metal-binding</keyword>
<comment type="domain">
    <text evidence="2">The C4-type zinc finger motif is necessary both for its ER three-way tubular junction localization and formation.</text>
</comment>
<sequence length="439" mass="50349">MYSRRGNKEKVIAIAFKISTHLASIVAYSITYIQVLEQEIEALQKFRRDNVLKQKSFITKLMLYSILMYIVTAIVFYFYFFPNNWTDRLLYSSPLLIFPVLVWIIRKFLHWFFVKRIAKNDLALQDLKEKRKKILEDVMETETYKKAKEILERFDPERFKELQTPAPSTPKAPSPGSDMRQRINTRMATVGPTGGTQPRPSTPYPRAKTPYQRTPGMGQPMPKPYTTPNIPGQIRPRMLATPQQGPPSSGPPSMTRPIPPRDRTKMDRVLEYLLGDGPQHKYALICQKCASHNGMALKEEFEYIAFRCAYCRFLNPARKERPTAPKLECDSPQPARKSLSTTGIDEEEESEESSTESIEGEEEDKSANSTSSTRESTQEMKVTSTSVLREDDGEEEEENGDETMETDQNIPAQPQLSDNSEPDDFQHVDPLKDLQEEKT</sequence>
<keyword evidence="2" id="KW-0862">Zinc</keyword>
<feature type="compositionally biased region" description="Basic and acidic residues" evidence="3">
    <location>
        <begin position="424"/>
        <end position="439"/>
    </location>
</feature>
<dbReference type="GO" id="GO:0071788">
    <property type="term" value="P:endoplasmic reticulum tubular network maintenance"/>
    <property type="evidence" value="ECO:0007669"/>
    <property type="project" value="UniProtKB-UniRule"/>
</dbReference>
<protein>
    <recommendedName>
        <fullName evidence="2">Endoplasmic reticulum junction formation protein lunapark</fullName>
    </recommendedName>
</protein>